<feature type="non-terminal residue" evidence="2">
    <location>
        <position position="227"/>
    </location>
</feature>
<proteinExistence type="predicted"/>
<comment type="caution">
    <text evidence="2">The sequence shown here is derived from an EMBL/GenBank/DDBJ whole genome shotgun (WGS) entry which is preliminary data.</text>
</comment>
<dbReference type="InterPro" id="IPR043714">
    <property type="entry name" value="DUF5655"/>
</dbReference>
<dbReference type="Pfam" id="PF18899">
    <property type="entry name" value="DUF5655"/>
    <property type="match status" value="1"/>
</dbReference>
<evidence type="ECO:0000313" key="2">
    <source>
        <dbReference type="EMBL" id="GAH09849.1"/>
    </source>
</evidence>
<evidence type="ECO:0000259" key="1">
    <source>
        <dbReference type="Pfam" id="PF18899"/>
    </source>
</evidence>
<reference evidence="2" key="1">
    <citation type="journal article" date="2014" name="Front. Microbiol.">
        <title>High frequency of phylogenetically diverse reductive dehalogenase-homologous genes in deep subseafloor sedimentary metagenomes.</title>
        <authorList>
            <person name="Kawai M."/>
            <person name="Futagami T."/>
            <person name="Toyoda A."/>
            <person name="Takaki Y."/>
            <person name="Nishi S."/>
            <person name="Hori S."/>
            <person name="Arai W."/>
            <person name="Tsubouchi T."/>
            <person name="Morono Y."/>
            <person name="Uchiyama I."/>
            <person name="Ito T."/>
            <person name="Fujiyama A."/>
            <person name="Inagaki F."/>
            <person name="Takami H."/>
        </authorList>
    </citation>
    <scope>NUCLEOTIDE SEQUENCE</scope>
    <source>
        <strain evidence="2">Expedition CK06-06</strain>
    </source>
</reference>
<feature type="domain" description="DUF5655" evidence="1">
    <location>
        <begin position="32"/>
        <end position="144"/>
    </location>
</feature>
<dbReference type="EMBL" id="BART01033669">
    <property type="protein sequence ID" value="GAH09849.1"/>
    <property type="molecule type" value="Genomic_DNA"/>
</dbReference>
<protein>
    <recommendedName>
        <fullName evidence="1">DUF5655 domain-containing protein</fullName>
    </recommendedName>
</protein>
<dbReference type="AlphaFoldDB" id="X1DY43"/>
<gene>
    <name evidence="2" type="ORF">S01H4_57778</name>
</gene>
<feature type="non-terminal residue" evidence="2">
    <location>
        <position position="1"/>
    </location>
</feature>
<name>X1DY43_9ZZZZ</name>
<sequence>RREDELSEEDFDDDDEEMEAWSDQQSWDWWEKKSTRKVLKVTGKLIELVTSFSSKIKPQFLQRYIGFALDGAGNNFVILFPKRAWVRIGVRVPNLKADVEMIEKAGLEMMSYNNKHGRIRFRVRENDLPDAMPVIKELVARAYKAAVASKPTGERGKFQWDETSFMTRISQQDGSEMRDVSKALLAWCQEKADRIRWGRGQEGGDGSFTPKIFLDDKRFSPFSVRTG</sequence>
<accession>X1DY43</accession>
<organism evidence="2">
    <name type="scientific">marine sediment metagenome</name>
    <dbReference type="NCBI Taxonomy" id="412755"/>
    <lineage>
        <taxon>unclassified sequences</taxon>
        <taxon>metagenomes</taxon>
        <taxon>ecological metagenomes</taxon>
    </lineage>
</organism>